<accession>R7ZN37</accession>
<keyword evidence="2" id="KW-1185">Reference proteome</keyword>
<name>R7ZN37_9BACT</name>
<gene>
    <name evidence="1" type="ORF">ADIS_4040</name>
</gene>
<evidence type="ECO:0000313" key="1">
    <source>
        <dbReference type="EMBL" id="EON75492.1"/>
    </source>
</evidence>
<reference evidence="1 2" key="1">
    <citation type="submission" date="2013-02" db="EMBL/GenBank/DDBJ databases">
        <title>A novel strain isolated from Lonar lake, Maharashtra, India.</title>
        <authorList>
            <person name="Singh A."/>
        </authorList>
    </citation>
    <scope>NUCLEOTIDE SEQUENCE [LARGE SCALE GENOMIC DNA]</scope>
    <source>
        <strain evidence="1 2">AK24</strain>
    </source>
</reference>
<sequence>MTAPKFGDFMVDGAYVFEVGGASKTTDQLQGVPNAYLALDIEGGNNRRVPLWLFGMLY</sequence>
<dbReference type="EMBL" id="AQHR01000105">
    <property type="protein sequence ID" value="EON75492.1"/>
    <property type="molecule type" value="Genomic_DNA"/>
</dbReference>
<organism evidence="1 2">
    <name type="scientific">Lunatimonas lonarensis</name>
    <dbReference type="NCBI Taxonomy" id="1232681"/>
    <lineage>
        <taxon>Bacteria</taxon>
        <taxon>Pseudomonadati</taxon>
        <taxon>Bacteroidota</taxon>
        <taxon>Cytophagia</taxon>
        <taxon>Cytophagales</taxon>
        <taxon>Cyclobacteriaceae</taxon>
    </lineage>
</organism>
<evidence type="ECO:0000313" key="2">
    <source>
        <dbReference type="Proteomes" id="UP000013909"/>
    </source>
</evidence>
<dbReference type="AlphaFoldDB" id="R7ZN37"/>
<dbReference type="Proteomes" id="UP000013909">
    <property type="component" value="Unassembled WGS sequence"/>
</dbReference>
<comment type="caution">
    <text evidence="1">The sequence shown here is derived from an EMBL/GenBank/DDBJ whole genome shotgun (WGS) entry which is preliminary data.</text>
</comment>
<dbReference type="OrthoDB" id="9768467at2"/>
<protein>
    <submittedName>
        <fullName evidence="1">ATPase</fullName>
    </submittedName>
</protein>
<proteinExistence type="predicted"/>